<keyword evidence="4" id="KW-0547">Nucleotide-binding</keyword>
<dbReference type="GO" id="GO:0005829">
    <property type="term" value="C:cytosol"/>
    <property type="evidence" value="ECO:0007669"/>
    <property type="project" value="TreeGrafter"/>
</dbReference>
<keyword evidence="4" id="KW-0067">ATP-binding</keyword>
<dbReference type="GO" id="GO:0003678">
    <property type="term" value="F:DNA helicase activity"/>
    <property type="evidence" value="ECO:0007669"/>
    <property type="project" value="UniProtKB-EC"/>
</dbReference>
<evidence type="ECO:0000313" key="4">
    <source>
        <dbReference type="EMBL" id="QBO57886.1"/>
    </source>
</evidence>
<organism evidence="4 5">
    <name type="scientific">Chryseobacterium salivictor</name>
    <dbReference type="NCBI Taxonomy" id="2547600"/>
    <lineage>
        <taxon>Bacteria</taxon>
        <taxon>Pseudomonadati</taxon>
        <taxon>Bacteroidota</taxon>
        <taxon>Flavobacteriia</taxon>
        <taxon>Flavobacteriales</taxon>
        <taxon>Weeksellaceae</taxon>
        <taxon>Chryseobacterium group</taxon>
        <taxon>Chryseobacterium</taxon>
    </lineage>
</organism>
<evidence type="ECO:0000256" key="2">
    <source>
        <dbReference type="ARBA" id="ARBA00026073"/>
    </source>
</evidence>
<accession>A0A4P6ZE72</accession>
<sequence>MYSVIDIESNGAPFRKESIIEIAVYKYDGHRIIDQFISLVNPERDITPFVQKLTQISPKMVRTAPKFHEIAKRIVEITEHTTLVGHNIEFDYRMLRQEFKRLGYEFKINTIDTIPLAKKLIPEAESYNLGKLVKSLGIPLVDQHRASGDAKATLELFKLLMIKDKDSEIIQQHHDEVNSKSYLNKIRDLTQDLPAEKGILYFQNREGEIIYSEFVDDLNKSSKNIFHSKSKRWVTVQEDVEQIQYELTGSDILAKLMMRTKGLKKKESLPFGLYHKSEKYFVDKITNQKVDKPLLKFKSFTQGIKAVSFINGRPELKEIKNLEQLITINKTDELWLSPGRILGEKSFLQFEKGKLIAYGFYELYTQIESLKKLSGLKINIDFPTEDLKNDLKMGLLRGDFEIIPTPLK</sequence>
<keyword evidence="4" id="KW-0378">Hydrolase</keyword>
<name>A0A4P6ZE72_9FLAO</name>
<dbReference type="InterPro" id="IPR013520">
    <property type="entry name" value="Ribonucl_H"/>
</dbReference>
<evidence type="ECO:0000259" key="3">
    <source>
        <dbReference type="SMART" id="SM00479"/>
    </source>
</evidence>
<dbReference type="FunFam" id="3.30.420.10:FF:000045">
    <property type="entry name" value="3'-5' exonuclease DinG"/>
    <property type="match status" value="1"/>
</dbReference>
<comment type="subunit">
    <text evidence="2">DNA polymerase III contains a core (composed of alpha, epsilon and theta chains) that associates with a tau subunit. This core dimerizes to form the POLIII' complex. PolIII' associates with the gamma complex (composed of gamma, delta, delta', psi and chi chains) and with the beta chain to form the complete DNA polymerase III complex.</text>
</comment>
<dbReference type="InterPro" id="IPR036397">
    <property type="entry name" value="RNaseH_sf"/>
</dbReference>
<dbReference type="OrthoDB" id="9803913at2"/>
<feature type="domain" description="Exonuclease" evidence="3">
    <location>
        <begin position="1"/>
        <end position="166"/>
    </location>
</feature>
<dbReference type="Proteomes" id="UP000294419">
    <property type="component" value="Chromosome"/>
</dbReference>
<dbReference type="SUPFAM" id="SSF53098">
    <property type="entry name" value="Ribonuclease H-like"/>
    <property type="match status" value="1"/>
</dbReference>
<comment type="function">
    <text evidence="1">DNA polymerase III is a complex, multichain enzyme responsible for most of the replicative synthesis in bacteria. The epsilon subunit contain the editing function and is a proofreading 3'-5' exonuclease.</text>
</comment>
<dbReference type="PANTHER" id="PTHR30231:SF41">
    <property type="entry name" value="DNA POLYMERASE III SUBUNIT EPSILON"/>
    <property type="match status" value="1"/>
</dbReference>
<dbReference type="Pfam" id="PF00929">
    <property type="entry name" value="RNase_T"/>
    <property type="match status" value="1"/>
</dbReference>
<dbReference type="GO" id="GO:0045004">
    <property type="term" value="P:DNA replication proofreading"/>
    <property type="evidence" value="ECO:0007669"/>
    <property type="project" value="TreeGrafter"/>
</dbReference>
<dbReference type="RefSeq" id="WP_133439362.1">
    <property type="nucleotide sequence ID" value="NZ_CP037954.1"/>
</dbReference>
<reference evidence="4 5" key="1">
    <citation type="submission" date="2019-03" db="EMBL/GenBank/DDBJ databases">
        <authorList>
            <person name="Kim H."/>
            <person name="Yu S.-M."/>
        </authorList>
    </citation>
    <scope>NUCLEOTIDE SEQUENCE [LARGE SCALE GENOMIC DNA]</scope>
    <source>
        <strain evidence="4 5">NBC122</strain>
    </source>
</reference>
<dbReference type="InterPro" id="IPR012337">
    <property type="entry name" value="RNaseH-like_sf"/>
</dbReference>
<dbReference type="GO" id="GO:0003677">
    <property type="term" value="F:DNA binding"/>
    <property type="evidence" value="ECO:0007669"/>
    <property type="project" value="InterPro"/>
</dbReference>
<keyword evidence="4" id="KW-0347">Helicase</keyword>
<protein>
    <submittedName>
        <fullName evidence="4">Putative ATP-dependent helicase DinG</fullName>
        <ecNumber evidence="4">3.6.4.12</ecNumber>
    </submittedName>
</protein>
<dbReference type="CDD" id="cd06127">
    <property type="entry name" value="DEDDh"/>
    <property type="match status" value="1"/>
</dbReference>
<proteinExistence type="predicted"/>
<dbReference type="PANTHER" id="PTHR30231">
    <property type="entry name" value="DNA POLYMERASE III SUBUNIT EPSILON"/>
    <property type="match status" value="1"/>
</dbReference>
<dbReference type="EC" id="3.6.4.12" evidence="4"/>
<dbReference type="EMBL" id="CP037954">
    <property type="protein sequence ID" value="QBO57886.1"/>
    <property type="molecule type" value="Genomic_DNA"/>
</dbReference>
<dbReference type="SMART" id="SM00479">
    <property type="entry name" value="EXOIII"/>
    <property type="match status" value="1"/>
</dbReference>
<dbReference type="Gene3D" id="3.30.420.10">
    <property type="entry name" value="Ribonuclease H-like superfamily/Ribonuclease H"/>
    <property type="match status" value="1"/>
</dbReference>
<dbReference type="NCBIfam" id="TIGR00573">
    <property type="entry name" value="dnaq"/>
    <property type="match status" value="1"/>
</dbReference>
<dbReference type="GO" id="GO:0008408">
    <property type="term" value="F:3'-5' exonuclease activity"/>
    <property type="evidence" value="ECO:0007669"/>
    <property type="project" value="TreeGrafter"/>
</dbReference>
<gene>
    <name evidence="4" type="primary">dinG_1</name>
    <name evidence="4" type="ORF">NBC122_01057</name>
</gene>
<dbReference type="GO" id="GO:0003887">
    <property type="term" value="F:DNA-directed DNA polymerase activity"/>
    <property type="evidence" value="ECO:0007669"/>
    <property type="project" value="InterPro"/>
</dbReference>
<keyword evidence="5" id="KW-1185">Reference proteome</keyword>
<evidence type="ECO:0000313" key="5">
    <source>
        <dbReference type="Proteomes" id="UP000294419"/>
    </source>
</evidence>
<dbReference type="KEGG" id="csal:NBC122_01057"/>
<dbReference type="AlphaFoldDB" id="A0A4P6ZE72"/>
<dbReference type="InterPro" id="IPR006054">
    <property type="entry name" value="DnaQ"/>
</dbReference>
<evidence type="ECO:0000256" key="1">
    <source>
        <dbReference type="ARBA" id="ARBA00025483"/>
    </source>
</evidence>